<reference evidence="1" key="2">
    <citation type="journal article" date="2021" name="PeerJ">
        <title>Extensive microbial diversity within the chicken gut microbiome revealed by metagenomics and culture.</title>
        <authorList>
            <person name="Gilroy R."/>
            <person name="Ravi A."/>
            <person name="Getino M."/>
            <person name="Pursley I."/>
            <person name="Horton D.L."/>
            <person name="Alikhan N.F."/>
            <person name="Baker D."/>
            <person name="Gharbi K."/>
            <person name="Hall N."/>
            <person name="Watson M."/>
            <person name="Adriaenssens E.M."/>
            <person name="Foster-Nyarko E."/>
            <person name="Jarju S."/>
            <person name="Secka A."/>
            <person name="Antonio M."/>
            <person name="Oren A."/>
            <person name="Chaudhuri R.R."/>
            <person name="La Ragione R."/>
            <person name="Hildebrand F."/>
            <person name="Pallen M.J."/>
        </authorList>
    </citation>
    <scope>NUCLEOTIDE SEQUENCE</scope>
    <source>
        <strain evidence="1">CHK165-10780</strain>
    </source>
</reference>
<sequence>MTTVYLIRHSKPLKVNNDFNKDSLQLRNEKEVLSVEGEEIAQNHFAHDEFQDIDFIFSSNYVRAIATAKYLAAYNNTNINIVSEFGERKFGIQKWEELPKDFEQQQNEDEMFKMPLGESQREVRERMENALEQVLTICEGKKVAIVSHATALSYLFKKWCEMNYSAECYFRGQPFFDGVWNYCETFQLTFDNQKNLVDIKNIRYSNNP</sequence>
<protein>
    <submittedName>
        <fullName evidence="1">Histidine phosphatase family protein</fullName>
    </submittedName>
</protein>
<dbReference type="SUPFAM" id="SSF53254">
    <property type="entry name" value="Phosphoglycerate mutase-like"/>
    <property type="match status" value="1"/>
</dbReference>
<name>A0A9D0YZI0_9FIRM</name>
<dbReference type="Pfam" id="PF00300">
    <property type="entry name" value="His_Phos_1"/>
    <property type="match status" value="1"/>
</dbReference>
<evidence type="ECO:0000313" key="2">
    <source>
        <dbReference type="Proteomes" id="UP000886725"/>
    </source>
</evidence>
<dbReference type="CDD" id="cd07067">
    <property type="entry name" value="HP_PGM_like"/>
    <property type="match status" value="1"/>
</dbReference>
<reference evidence="1" key="1">
    <citation type="submission" date="2020-10" db="EMBL/GenBank/DDBJ databases">
        <authorList>
            <person name="Gilroy R."/>
        </authorList>
    </citation>
    <scope>NUCLEOTIDE SEQUENCE</scope>
    <source>
        <strain evidence="1">CHK165-10780</strain>
    </source>
</reference>
<dbReference type="Gene3D" id="3.40.50.1240">
    <property type="entry name" value="Phosphoglycerate mutase-like"/>
    <property type="match status" value="1"/>
</dbReference>
<proteinExistence type="predicted"/>
<accession>A0A9D0YZI0</accession>
<dbReference type="GO" id="GO:0005737">
    <property type="term" value="C:cytoplasm"/>
    <property type="evidence" value="ECO:0007669"/>
    <property type="project" value="TreeGrafter"/>
</dbReference>
<dbReference type="AlphaFoldDB" id="A0A9D0YZI0"/>
<comment type="caution">
    <text evidence="1">The sequence shown here is derived from an EMBL/GenBank/DDBJ whole genome shotgun (WGS) entry which is preliminary data.</text>
</comment>
<gene>
    <name evidence="1" type="ORF">IAC85_03720</name>
</gene>
<dbReference type="InterPro" id="IPR013078">
    <property type="entry name" value="His_Pase_superF_clade-1"/>
</dbReference>
<organism evidence="1 2">
    <name type="scientific">Candidatus Faecenecus gallistercoris</name>
    <dbReference type="NCBI Taxonomy" id="2840793"/>
    <lineage>
        <taxon>Bacteria</taxon>
        <taxon>Bacillati</taxon>
        <taxon>Bacillota</taxon>
        <taxon>Bacillota incertae sedis</taxon>
        <taxon>Candidatus Faecenecus</taxon>
    </lineage>
</organism>
<dbReference type="GO" id="GO:0016791">
    <property type="term" value="F:phosphatase activity"/>
    <property type="evidence" value="ECO:0007669"/>
    <property type="project" value="TreeGrafter"/>
</dbReference>
<dbReference type="InterPro" id="IPR029033">
    <property type="entry name" value="His_PPase_superfam"/>
</dbReference>
<dbReference type="InterPro" id="IPR050275">
    <property type="entry name" value="PGM_Phosphatase"/>
</dbReference>
<dbReference type="PANTHER" id="PTHR48100">
    <property type="entry name" value="BROAD-SPECIFICITY PHOSPHATASE YOR283W-RELATED"/>
    <property type="match status" value="1"/>
</dbReference>
<dbReference type="Proteomes" id="UP000886725">
    <property type="component" value="Unassembled WGS sequence"/>
</dbReference>
<evidence type="ECO:0000313" key="1">
    <source>
        <dbReference type="EMBL" id="HIQ64827.1"/>
    </source>
</evidence>
<dbReference type="PANTHER" id="PTHR48100:SF1">
    <property type="entry name" value="HISTIDINE PHOSPHATASE FAMILY PROTEIN-RELATED"/>
    <property type="match status" value="1"/>
</dbReference>
<dbReference type="EMBL" id="DVFU01000070">
    <property type="protein sequence ID" value="HIQ64827.1"/>
    <property type="molecule type" value="Genomic_DNA"/>
</dbReference>